<dbReference type="GO" id="GO:0005634">
    <property type="term" value="C:nucleus"/>
    <property type="evidence" value="ECO:0007669"/>
    <property type="project" value="UniProtKB-SubCell"/>
</dbReference>
<keyword evidence="10" id="KW-1133">Transmembrane helix</keyword>
<keyword evidence="5" id="KW-0963">Cytoplasm</keyword>
<evidence type="ECO:0000313" key="13">
    <source>
        <dbReference type="Proteomes" id="UP000026962"/>
    </source>
</evidence>
<protein>
    <recommendedName>
        <fullName evidence="4">Proteasome subunit alpha type-3</fullName>
    </recommendedName>
</protein>
<keyword evidence="13" id="KW-1185">Reference proteome</keyword>
<dbReference type="Pfam" id="PF00227">
    <property type="entry name" value="Proteasome"/>
    <property type="match status" value="1"/>
</dbReference>
<dbReference type="CDD" id="cd03751">
    <property type="entry name" value="proteasome_alpha_type_3"/>
    <property type="match status" value="1"/>
</dbReference>
<dbReference type="Pfam" id="PF10584">
    <property type="entry name" value="Proteasome_A_N"/>
    <property type="match status" value="1"/>
</dbReference>
<dbReference type="InterPro" id="IPR023332">
    <property type="entry name" value="Proteasome_alpha-type"/>
</dbReference>
<feature type="transmembrane region" description="Helical" evidence="10">
    <location>
        <begin position="29"/>
        <end position="50"/>
    </location>
</feature>
<dbReference type="GO" id="GO:0019773">
    <property type="term" value="C:proteasome core complex, alpha-subunit complex"/>
    <property type="evidence" value="ECO:0007669"/>
    <property type="project" value="UniProtKB-UniRule"/>
</dbReference>
<dbReference type="GO" id="GO:0005737">
    <property type="term" value="C:cytoplasm"/>
    <property type="evidence" value="ECO:0007669"/>
    <property type="project" value="UniProtKB-SubCell"/>
</dbReference>
<dbReference type="InterPro" id="IPR050115">
    <property type="entry name" value="Proteasome_alpha"/>
</dbReference>
<evidence type="ECO:0000256" key="5">
    <source>
        <dbReference type="ARBA" id="ARBA00022490"/>
    </source>
</evidence>
<dbReference type="eggNOG" id="KOG0184">
    <property type="taxonomic scope" value="Eukaryota"/>
</dbReference>
<comment type="function">
    <text evidence="1">The proteasome is a multicatalytic proteinase complex which is characterized by its ability to cleave peptides with Arg, Phe, Tyr, Leu, and Glu adjacent to the leaving group at neutral or slightly basic pH. The proteasome has an ATP-dependent proteolytic activity.</text>
</comment>
<name>A0A0E0L448_ORYPU</name>
<keyword evidence="6 9" id="KW-0647">Proteasome</keyword>
<evidence type="ECO:0000256" key="1">
    <source>
        <dbReference type="ARBA" id="ARBA00002000"/>
    </source>
</evidence>
<evidence type="ECO:0000256" key="10">
    <source>
        <dbReference type="SAM" id="Phobius"/>
    </source>
</evidence>
<dbReference type="InterPro" id="IPR001353">
    <property type="entry name" value="Proteasome_sua/b"/>
</dbReference>
<dbReference type="PROSITE" id="PS00388">
    <property type="entry name" value="PROTEASOME_ALPHA_1"/>
    <property type="match status" value="1"/>
</dbReference>
<reference evidence="12" key="1">
    <citation type="submission" date="2015-04" db="UniProtKB">
        <authorList>
            <consortium name="EnsemblPlants"/>
        </authorList>
    </citation>
    <scope>IDENTIFICATION</scope>
</reference>
<evidence type="ECO:0000256" key="4">
    <source>
        <dbReference type="ARBA" id="ARBA00021338"/>
    </source>
</evidence>
<comment type="similarity">
    <text evidence="9">Belongs to the peptidase T1A family.</text>
</comment>
<evidence type="ECO:0000259" key="11">
    <source>
        <dbReference type="PROSITE" id="PS00388"/>
    </source>
</evidence>
<accession>A0A0E0L448</accession>
<dbReference type="SMART" id="SM00948">
    <property type="entry name" value="Proteasome_A_N"/>
    <property type="match status" value="1"/>
</dbReference>
<dbReference type="AlphaFoldDB" id="A0A0E0L448"/>
<organism evidence="12">
    <name type="scientific">Oryza punctata</name>
    <name type="common">Red rice</name>
    <dbReference type="NCBI Taxonomy" id="4537"/>
    <lineage>
        <taxon>Eukaryota</taxon>
        <taxon>Viridiplantae</taxon>
        <taxon>Streptophyta</taxon>
        <taxon>Embryophyta</taxon>
        <taxon>Tracheophyta</taxon>
        <taxon>Spermatophyta</taxon>
        <taxon>Magnoliopsida</taxon>
        <taxon>Liliopsida</taxon>
        <taxon>Poales</taxon>
        <taxon>Poaceae</taxon>
        <taxon>BOP clade</taxon>
        <taxon>Oryzoideae</taxon>
        <taxon>Oryzeae</taxon>
        <taxon>Oryzinae</taxon>
        <taxon>Oryza</taxon>
    </lineage>
</organism>
<dbReference type="InterPro" id="IPR029055">
    <property type="entry name" value="Ntn_hydrolases_N"/>
</dbReference>
<evidence type="ECO:0000256" key="6">
    <source>
        <dbReference type="ARBA" id="ARBA00022942"/>
    </source>
</evidence>
<dbReference type="PROSITE" id="PS51475">
    <property type="entry name" value="PROTEASOME_ALPHA_2"/>
    <property type="match status" value="1"/>
</dbReference>
<dbReference type="PANTHER" id="PTHR11599">
    <property type="entry name" value="PROTEASOME SUBUNIT ALPHA/BETA"/>
    <property type="match status" value="1"/>
</dbReference>
<evidence type="ECO:0000256" key="7">
    <source>
        <dbReference type="ARBA" id="ARBA00023242"/>
    </source>
</evidence>
<dbReference type="Gene3D" id="3.60.20.10">
    <property type="entry name" value="Glutamine Phosphoribosylpyrophosphate, subunit 1, domain 1"/>
    <property type="match status" value="1"/>
</dbReference>
<keyword evidence="10" id="KW-0472">Membrane</keyword>
<dbReference type="FunFam" id="3.60.20.10:FF:000007">
    <property type="entry name" value="Proteasome subunit alpha type"/>
    <property type="match status" value="1"/>
</dbReference>
<dbReference type="STRING" id="4537.A0A0E0L448"/>
<reference evidence="12" key="2">
    <citation type="submission" date="2018-05" db="EMBL/GenBank/DDBJ databases">
        <title>OpunRS2 (Oryza punctata Reference Sequence Version 2).</title>
        <authorList>
            <person name="Zhang J."/>
            <person name="Kudrna D."/>
            <person name="Lee S."/>
            <person name="Talag J."/>
            <person name="Welchert J."/>
            <person name="Wing R.A."/>
        </authorList>
    </citation>
    <scope>NUCLEOTIDE SEQUENCE [LARGE SCALE GENOMIC DNA]</scope>
</reference>
<sequence length="372" mass="40590">MAALVGGARADRIHLRRPVFGVVSPDSALYAPLLGFFVFTGIPTSGFLWFEAVQTWAGPPTRLRRVESQSRFESDAAASSHLNRTTTRLLLRLFSFSPKPIHHSPPSCAPSRGRGILDESPRLAAGIGTGYDLSVTTFSPDGRVFQVEYAGKAVDNSGTVVGIKCKDGIVLGVEKLVTSKMILKGSNRRLHSVHRHSGLAVAGLAADGRQIVSRAKSEAASYEKVYGEPIPVKELADRVASYVHLCTLYWWLRPFGCGVILGGYDRDGPQLYMIEPSGLSYKYFGAALGKGRQAAKTEIEKLNLSELTCREGIVEVAKIIYGVHDEAKDKDFELELSWVCDESKRQHEKVPDDLVEQAKAAAQAALEEMDAD</sequence>
<dbReference type="InterPro" id="IPR000426">
    <property type="entry name" value="Proteasome_asu_N"/>
</dbReference>
<dbReference type="Gramene" id="OPUNC05G18820.1">
    <property type="protein sequence ID" value="OPUNC05G18820.1"/>
    <property type="gene ID" value="OPUNC05G18820"/>
</dbReference>
<keyword evidence="7" id="KW-0539">Nucleus</keyword>
<dbReference type="EnsemblPlants" id="OPUNC05G18820.1">
    <property type="protein sequence ID" value="OPUNC05G18820.1"/>
    <property type="gene ID" value="OPUNC05G18820"/>
</dbReference>
<dbReference type="SUPFAM" id="SSF56235">
    <property type="entry name" value="N-terminal nucleophile aminohydrolases (Ntn hydrolases)"/>
    <property type="match status" value="1"/>
</dbReference>
<evidence type="ECO:0000256" key="9">
    <source>
        <dbReference type="PROSITE-ProRule" id="PRU00808"/>
    </source>
</evidence>
<comment type="subcellular location">
    <subcellularLocation>
        <location evidence="3">Cytoplasm</location>
    </subcellularLocation>
    <subcellularLocation>
        <location evidence="2">Nucleus</location>
    </subcellularLocation>
</comment>
<evidence type="ECO:0000256" key="3">
    <source>
        <dbReference type="ARBA" id="ARBA00004496"/>
    </source>
</evidence>
<feature type="domain" description="Proteasome alpha-type subunits" evidence="11">
    <location>
        <begin position="131"/>
        <end position="153"/>
    </location>
</feature>
<dbReference type="Proteomes" id="UP000026962">
    <property type="component" value="Chromosome 5"/>
</dbReference>
<comment type="subunit">
    <text evidence="8">The 26S proteasome consists of a 20S proteasome core and two 19S regulatory subunits. The 20S proteasome core is composed of 28 subunits that are arranged in four stacked rings, resulting in a barrel-shaped structure. The two end rings are each formed by seven alpha subunits, and the two central rings are each formed by seven beta subunits. The catalytic chamber with the active sites is on the inside of the barrel.</text>
</comment>
<keyword evidence="10" id="KW-0812">Transmembrane</keyword>
<evidence type="ECO:0000256" key="8">
    <source>
        <dbReference type="ARBA" id="ARBA00026071"/>
    </source>
</evidence>
<proteinExistence type="inferred from homology"/>
<dbReference type="GO" id="GO:0006511">
    <property type="term" value="P:ubiquitin-dependent protein catabolic process"/>
    <property type="evidence" value="ECO:0007669"/>
    <property type="project" value="InterPro"/>
</dbReference>
<dbReference type="OMA" id="NDARCIM"/>
<evidence type="ECO:0000313" key="12">
    <source>
        <dbReference type="EnsemblPlants" id="OPUNC05G18820.1"/>
    </source>
</evidence>
<evidence type="ECO:0000256" key="2">
    <source>
        <dbReference type="ARBA" id="ARBA00004123"/>
    </source>
</evidence>